<accession>A0AAE1C2V3</accession>
<reference evidence="1" key="1">
    <citation type="submission" date="2023-07" db="EMBL/GenBank/DDBJ databases">
        <title>Black Yeasts Isolated from many extreme environments.</title>
        <authorList>
            <person name="Coleine C."/>
            <person name="Stajich J.E."/>
            <person name="Selbmann L."/>
        </authorList>
    </citation>
    <scope>NUCLEOTIDE SEQUENCE</scope>
    <source>
        <strain evidence="1">CCFEE 5485</strain>
    </source>
</reference>
<sequence>MPRIASFSALLVRARSDTYSASPTRHHNPDRLEALLKVVYSGSDELLIKAFSDPQLSAAIELLRSIPIAELQAELGATRVYIEGARALPHSGTVTGRLCLPSHNTRTIRQILRLTLMLIFASVSTIPLLSETIRDMPMMMQIPPNKYYCPACRQPKTVKRNDAKRHMKDSCEVLRKMAFQTWFGCPYCHQVAAKSLEEYRLHLYDHVQEGAAPTPHAVIRLRNLTMQNQLVGPSTAELQRRTGRPDSWMELLWLADDVIPLTQILEIGQTFFGWPQTAQGYQNPVDFVNYLLSIATIGRQSLTAAINPMAVSGPSSTPGRQADRYPPLYLNAGQGTCDLDHQRYIDNMSEPRRTADSIPSTIPYPVPDFPTGTFTSNVALHGQRPSNNAHYLSNSMTGL</sequence>
<dbReference type="AlphaFoldDB" id="A0AAE1C2V3"/>
<dbReference type="Proteomes" id="UP001274830">
    <property type="component" value="Unassembled WGS sequence"/>
</dbReference>
<keyword evidence="2" id="KW-1185">Reference proteome</keyword>
<dbReference type="EMBL" id="JAUTXT010000012">
    <property type="protein sequence ID" value="KAK3675914.1"/>
    <property type="molecule type" value="Genomic_DNA"/>
</dbReference>
<proteinExistence type="predicted"/>
<comment type="caution">
    <text evidence="1">The sequence shown here is derived from an EMBL/GenBank/DDBJ whole genome shotgun (WGS) entry which is preliminary data.</text>
</comment>
<organism evidence="1 2">
    <name type="scientific">Recurvomyces mirabilis</name>
    <dbReference type="NCBI Taxonomy" id="574656"/>
    <lineage>
        <taxon>Eukaryota</taxon>
        <taxon>Fungi</taxon>
        <taxon>Dikarya</taxon>
        <taxon>Ascomycota</taxon>
        <taxon>Pezizomycotina</taxon>
        <taxon>Dothideomycetes</taxon>
        <taxon>Dothideomycetidae</taxon>
        <taxon>Mycosphaerellales</taxon>
        <taxon>Teratosphaeriaceae</taxon>
        <taxon>Recurvomyces</taxon>
    </lineage>
</organism>
<name>A0AAE1C2V3_9PEZI</name>
<evidence type="ECO:0000313" key="1">
    <source>
        <dbReference type="EMBL" id="KAK3675914.1"/>
    </source>
</evidence>
<evidence type="ECO:0000313" key="2">
    <source>
        <dbReference type="Proteomes" id="UP001274830"/>
    </source>
</evidence>
<protein>
    <submittedName>
        <fullName evidence="1">Uncharacterized protein</fullName>
    </submittedName>
</protein>
<gene>
    <name evidence="1" type="ORF">LTR78_004106</name>
</gene>